<dbReference type="EMBL" id="JASBWV010000019">
    <property type="protein sequence ID" value="KAJ9121086.1"/>
    <property type="molecule type" value="Genomic_DNA"/>
</dbReference>
<gene>
    <name evidence="1" type="ORF">QFC24_005067</name>
</gene>
<name>A0ACC2XBR1_9TREE</name>
<protein>
    <submittedName>
        <fullName evidence="1">Uncharacterized protein</fullName>
    </submittedName>
</protein>
<accession>A0ACC2XBR1</accession>
<reference evidence="1" key="1">
    <citation type="submission" date="2023-04" db="EMBL/GenBank/DDBJ databases">
        <title>Draft Genome sequencing of Naganishia species isolated from polar environments using Oxford Nanopore Technology.</title>
        <authorList>
            <person name="Leo P."/>
            <person name="Venkateswaran K."/>
        </authorList>
    </citation>
    <scope>NUCLEOTIDE SEQUENCE</scope>
    <source>
        <strain evidence="1">DBVPG 5303</strain>
    </source>
</reference>
<dbReference type="Proteomes" id="UP001234202">
    <property type="component" value="Unassembled WGS sequence"/>
</dbReference>
<organism evidence="1 2">
    <name type="scientific">Naganishia onofrii</name>
    <dbReference type="NCBI Taxonomy" id="1851511"/>
    <lineage>
        <taxon>Eukaryota</taxon>
        <taxon>Fungi</taxon>
        <taxon>Dikarya</taxon>
        <taxon>Basidiomycota</taxon>
        <taxon>Agaricomycotina</taxon>
        <taxon>Tremellomycetes</taxon>
        <taxon>Filobasidiales</taxon>
        <taxon>Filobasidiaceae</taxon>
        <taxon>Naganishia</taxon>
    </lineage>
</organism>
<comment type="caution">
    <text evidence="1">The sequence shown here is derived from an EMBL/GenBank/DDBJ whole genome shotgun (WGS) entry which is preliminary data.</text>
</comment>
<sequence length="962" mass="102339">MTSSSVPIPSLPTAHNAANAVARHVREAANEMTQDSTSKVELGRPPSHTGLQEEGDGGATVGPSIEEREKKREHHPAGGTRKVRTVPPFAAFDPPSPVMSPRILPTDADVPRLSESASPVPAQGQGHTHRQHHHYPHLSLSSDLTRTLSPDECQGGADQPPPWWTFAKPGRWKQVQTLHNAWVEQMMANEELRKESEHLGRDYFASKRGSAVGSTIGMGQGEEGQVAGGQQGENETNELGTAANAGETPLRHPHLHALRPPIAMSGLQSSRAGGSYFHLGKLRRRSVSQEDFNNPDLSSSPSPFHLPAGATTGGAGTPQTQFHTPDQTPTPLGMGTPSSAALNTAAPGAQQKGRHRARFKAMSLPVSRRQSTDNTRAGTPNKPSAVPPSSAVGGVYQPPNTSEPETSEDASAAENIGHKATGHQVTGFVLGPPIEYHSESANTTGEGSTAAVGPPQSSSAAWSVRAVDGEQQNSVVGSDASVPSTPPTRTLMMQQSAQPTQKTESRSPSQNITSSPVQLTTSPGTASSQKAGGPQNETGPMSPHRKGHHPNFSITLPPSAFAPPPSTETTRLGGTATGARPDTAVPLPPPPPMFPQPHRHLAQAPPTPLGWDAPWRERDLVGRRFERVNRAEEGGKRGSAGGNGKRDSGYGGTGGAVSDPWLQPFEETAFDAEEGEDECSVGSLAGGRGWRRSEEHGAGHGGSESSGGALTAGMGISEKNLGRHRSSGGNKARSSTRTGKNQSGKVSKWAMLRHSAVKNPPGTRRAKLRKYFIFDARSTLYLRLATLVGIATALGLGAKLFSLENAADLDGILGSAPILSISYGSVSAIHCLVVMYREAFGKPIGLWGLRSKMTWVCLDLFFIALWSSCLSLTISDYMSSPLQCSSLNPWWTTGTYTITLPEVITKSRQKDKMCDRQAALIGFVLFTLIMYVINMVISLFRIFERLSTVAKSYEKSRVGQLV</sequence>
<proteinExistence type="predicted"/>
<evidence type="ECO:0000313" key="2">
    <source>
        <dbReference type="Proteomes" id="UP001234202"/>
    </source>
</evidence>
<keyword evidence="2" id="KW-1185">Reference proteome</keyword>
<evidence type="ECO:0000313" key="1">
    <source>
        <dbReference type="EMBL" id="KAJ9121086.1"/>
    </source>
</evidence>